<sequence length="145" mass="16703">MEYCLNTDYLQEIADNCLDKLHHLKSDSKENNRITDDLKIKISSFKKYGTNSLFSALGSGSIVELRGKSLKFDSTDNYQGIFLLKEGGSEYRVSVYITNRPSRQIFQIPENIDSGRYKLELRTLHRGNKALRRAKLKELLNIVLK</sequence>
<dbReference type="OrthoDB" id="1120707at2"/>
<comment type="caution">
    <text evidence="2">The sequence shown here is derived from an EMBL/GenBank/DDBJ whole genome shotgun (WGS) entry which is preliminary data.</text>
</comment>
<protein>
    <submittedName>
        <fullName evidence="2">Uncharacterized protein with Ig-like fold DUF4469</fullName>
    </submittedName>
</protein>
<name>A0A4Q7VIQ6_9BACT</name>
<dbReference type="EMBL" id="SHKN01000001">
    <property type="protein sequence ID" value="RZT96041.1"/>
    <property type="molecule type" value="Genomic_DNA"/>
</dbReference>
<dbReference type="RefSeq" id="WP_130305955.1">
    <property type="nucleotide sequence ID" value="NZ_SHKN01000001.1"/>
</dbReference>
<proteinExistence type="predicted"/>
<keyword evidence="3" id="KW-1185">Reference proteome</keyword>
<dbReference type="Proteomes" id="UP000293562">
    <property type="component" value="Unassembled WGS sequence"/>
</dbReference>
<dbReference type="AlphaFoldDB" id="A0A4Q7VIQ6"/>
<dbReference type="InterPro" id="IPR027824">
    <property type="entry name" value="DUF4469"/>
</dbReference>
<accession>A0A4Q7VIQ6</accession>
<dbReference type="Pfam" id="PF14734">
    <property type="entry name" value="DUF4469"/>
    <property type="match status" value="1"/>
</dbReference>
<dbReference type="Gene3D" id="2.70.50.70">
    <property type="match status" value="1"/>
</dbReference>
<feature type="domain" description="DUF4469" evidence="1">
    <location>
        <begin position="56"/>
        <end position="130"/>
    </location>
</feature>
<organism evidence="2 3">
    <name type="scientific">Ancylomarina subtilis</name>
    <dbReference type="NCBI Taxonomy" id="1639035"/>
    <lineage>
        <taxon>Bacteria</taxon>
        <taxon>Pseudomonadati</taxon>
        <taxon>Bacteroidota</taxon>
        <taxon>Bacteroidia</taxon>
        <taxon>Marinilabiliales</taxon>
        <taxon>Marinifilaceae</taxon>
        <taxon>Ancylomarina</taxon>
    </lineage>
</organism>
<evidence type="ECO:0000313" key="2">
    <source>
        <dbReference type="EMBL" id="RZT96041.1"/>
    </source>
</evidence>
<gene>
    <name evidence="2" type="ORF">EV201_0672</name>
</gene>
<reference evidence="2 3" key="1">
    <citation type="submission" date="2019-02" db="EMBL/GenBank/DDBJ databases">
        <title>Genomic Encyclopedia of Type Strains, Phase IV (KMG-IV): sequencing the most valuable type-strain genomes for metagenomic binning, comparative biology and taxonomic classification.</title>
        <authorList>
            <person name="Goeker M."/>
        </authorList>
    </citation>
    <scope>NUCLEOTIDE SEQUENCE [LARGE SCALE GENOMIC DNA]</scope>
    <source>
        <strain evidence="2 3">DSM 28825</strain>
    </source>
</reference>
<evidence type="ECO:0000313" key="3">
    <source>
        <dbReference type="Proteomes" id="UP000293562"/>
    </source>
</evidence>
<evidence type="ECO:0000259" key="1">
    <source>
        <dbReference type="Pfam" id="PF14734"/>
    </source>
</evidence>